<feature type="domain" description="RecX second three-helical" evidence="6">
    <location>
        <begin position="83"/>
        <end position="123"/>
    </location>
</feature>
<dbReference type="RefSeq" id="WP_261971681.1">
    <property type="nucleotide sequence ID" value="NZ_JAHHZF010000023.1"/>
</dbReference>
<dbReference type="Pfam" id="PF02631">
    <property type="entry name" value="RecX_HTH2"/>
    <property type="match status" value="1"/>
</dbReference>
<dbReference type="InterPro" id="IPR053924">
    <property type="entry name" value="RecX_HTH_2nd"/>
</dbReference>
<dbReference type="GO" id="GO:0005737">
    <property type="term" value="C:cytoplasm"/>
    <property type="evidence" value="ECO:0007669"/>
    <property type="project" value="UniProtKB-SubCell"/>
</dbReference>
<evidence type="ECO:0000313" key="8">
    <source>
        <dbReference type="Proteomes" id="UP000766595"/>
    </source>
</evidence>
<keyword evidence="4" id="KW-0963">Cytoplasm</keyword>
<name>A0A947DA65_9HYPH</name>
<feature type="region of interest" description="Disordered" evidence="5">
    <location>
        <begin position="146"/>
        <end position="187"/>
    </location>
</feature>
<feature type="compositionally biased region" description="Basic and acidic residues" evidence="5">
    <location>
        <begin position="168"/>
        <end position="184"/>
    </location>
</feature>
<dbReference type="Proteomes" id="UP000766595">
    <property type="component" value="Unassembled WGS sequence"/>
</dbReference>
<accession>A0A947DA65</accession>
<sequence length="221" mass="24174">MTDEAVPGRAKAEMERLATYLRRAALAHCARYAATEADLARILERKALRRLALAAGEDPPDRSAVGAAVAETVAACRKLGLVDDRGYAELKVGSGRRRGLSSARLTETLAARGVDRGTIAETLAEEGTDDRRAALLFARRKRIGPWRRPSGEDDPAGADGADDETREDFDHRNRRRTADPRQRDLAILCRNGHPPNIARWVVGLDLESAETALRSNEGLEK</sequence>
<evidence type="ECO:0000259" key="6">
    <source>
        <dbReference type="Pfam" id="PF02631"/>
    </source>
</evidence>
<evidence type="ECO:0000313" key="7">
    <source>
        <dbReference type="EMBL" id="MBT9293184.1"/>
    </source>
</evidence>
<comment type="subcellular location">
    <subcellularLocation>
        <location evidence="1">Cytoplasm</location>
    </subcellularLocation>
</comment>
<dbReference type="EMBL" id="JAHHZF010000023">
    <property type="protein sequence ID" value="MBT9293184.1"/>
    <property type="molecule type" value="Genomic_DNA"/>
</dbReference>
<evidence type="ECO:0000256" key="1">
    <source>
        <dbReference type="ARBA" id="ARBA00004496"/>
    </source>
</evidence>
<evidence type="ECO:0000256" key="2">
    <source>
        <dbReference type="ARBA" id="ARBA00009695"/>
    </source>
</evidence>
<gene>
    <name evidence="7" type="ORF">KL771_27265</name>
</gene>
<reference evidence="7 8" key="1">
    <citation type="submission" date="2021-06" db="EMBL/GenBank/DDBJ databases">
        <authorList>
            <person name="Grouzdev D.S."/>
            <person name="Koziaeva V."/>
        </authorList>
    </citation>
    <scope>NUCLEOTIDE SEQUENCE [LARGE SCALE GENOMIC DNA]</scope>
    <source>
        <strain evidence="7 8">22</strain>
    </source>
</reference>
<feature type="compositionally biased region" description="Acidic residues" evidence="5">
    <location>
        <begin position="152"/>
        <end position="167"/>
    </location>
</feature>
<evidence type="ECO:0000256" key="4">
    <source>
        <dbReference type="ARBA" id="ARBA00022490"/>
    </source>
</evidence>
<proteinExistence type="inferred from homology"/>
<evidence type="ECO:0000256" key="3">
    <source>
        <dbReference type="ARBA" id="ARBA00018111"/>
    </source>
</evidence>
<keyword evidence="8" id="KW-1185">Reference proteome</keyword>
<comment type="similarity">
    <text evidence="2">Belongs to the RecX family.</text>
</comment>
<dbReference type="AlphaFoldDB" id="A0A947DA65"/>
<evidence type="ECO:0000256" key="5">
    <source>
        <dbReference type="SAM" id="MobiDB-lite"/>
    </source>
</evidence>
<comment type="caution">
    <text evidence="7">The sequence shown here is derived from an EMBL/GenBank/DDBJ whole genome shotgun (WGS) entry which is preliminary data.</text>
</comment>
<organism evidence="7 8">
    <name type="scientific">Prosthecodimorpha staleyi</name>
    <dbReference type="NCBI Taxonomy" id="2840188"/>
    <lineage>
        <taxon>Bacteria</taxon>
        <taxon>Pseudomonadati</taxon>
        <taxon>Pseudomonadota</taxon>
        <taxon>Alphaproteobacteria</taxon>
        <taxon>Hyphomicrobiales</taxon>
        <taxon>Ancalomicrobiaceae</taxon>
        <taxon>Prosthecodimorpha</taxon>
    </lineage>
</organism>
<protein>
    <recommendedName>
        <fullName evidence="3">Regulatory protein RecX</fullName>
    </recommendedName>
</protein>